<reference evidence="1" key="1">
    <citation type="submission" date="2019-08" db="EMBL/GenBank/DDBJ databases">
        <authorList>
            <person name="Kucharzyk K."/>
            <person name="Murdoch R.W."/>
            <person name="Higgins S."/>
            <person name="Loffler F."/>
        </authorList>
    </citation>
    <scope>NUCLEOTIDE SEQUENCE</scope>
</reference>
<name>A0A645IBB6_9ZZZZ</name>
<comment type="caution">
    <text evidence="1">The sequence shown here is derived from an EMBL/GenBank/DDBJ whole genome shotgun (WGS) entry which is preliminary data.</text>
</comment>
<accession>A0A645IBB6</accession>
<proteinExistence type="predicted"/>
<sequence>MRVYPAGGRERAARVELLRTGRAGGKIAVFADGANDPAVDEDAGISIHSVFALRRAPAARGTDGGLQQADVANQQHGSLLC</sequence>
<gene>
    <name evidence="1" type="ORF">SDC9_192278</name>
</gene>
<dbReference type="EMBL" id="VSSQ01104046">
    <property type="protein sequence ID" value="MPN44713.1"/>
    <property type="molecule type" value="Genomic_DNA"/>
</dbReference>
<dbReference type="AlphaFoldDB" id="A0A645IBB6"/>
<evidence type="ECO:0000313" key="1">
    <source>
        <dbReference type="EMBL" id="MPN44713.1"/>
    </source>
</evidence>
<protein>
    <submittedName>
        <fullName evidence="1">Uncharacterized protein</fullName>
    </submittedName>
</protein>
<organism evidence="1">
    <name type="scientific">bioreactor metagenome</name>
    <dbReference type="NCBI Taxonomy" id="1076179"/>
    <lineage>
        <taxon>unclassified sequences</taxon>
        <taxon>metagenomes</taxon>
        <taxon>ecological metagenomes</taxon>
    </lineage>
</organism>